<dbReference type="Pfam" id="PF06366">
    <property type="entry name" value="FlhE"/>
    <property type="match status" value="1"/>
</dbReference>
<feature type="signal peptide" evidence="1">
    <location>
        <begin position="1"/>
        <end position="18"/>
    </location>
</feature>
<dbReference type="InterPro" id="IPR009420">
    <property type="entry name" value="FlhE"/>
</dbReference>
<dbReference type="EMBL" id="VWXC01000021">
    <property type="protein sequence ID" value="NIG21435.1"/>
    <property type="molecule type" value="Genomic_DNA"/>
</dbReference>
<name>A0ABX0RV13_9GAMM</name>
<keyword evidence="2" id="KW-0969">Cilium</keyword>
<evidence type="ECO:0000313" key="3">
    <source>
        <dbReference type="Proteomes" id="UP001515780"/>
    </source>
</evidence>
<keyword evidence="1" id="KW-0732">Signal</keyword>
<protein>
    <submittedName>
        <fullName evidence="2">Flagellar protein FlhE</fullName>
    </submittedName>
</protein>
<accession>A0ABX0RV13</accession>
<keyword evidence="2" id="KW-0966">Cell projection</keyword>
<evidence type="ECO:0000313" key="2">
    <source>
        <dbReference type="EMBL" id="NIG21435.1"/>
    </source>
</evidence>
<reference evidence="2 3" key="1">
    <citation type="journal article" date="2019" name="bioRxiv">
        <title>Bacteria contribute to plant secondary compound degradation in a generalist herbivore system.</title>
        <authorList>
            <person name="Francoeur C.B."/>
            <person name="Khadempour L."/>
            <person name="Moreira-Soto R.D."/>
            <person name="Gotting K."/>
            <person name="Book A.J."/>
            <person name="Pinto-Tomas A.A."/>
            <person name="Keefover-Ring K."/>
            <person name="Currie C.R."/>
        </authorList>
    </citation>
    <scope>NUCLEOTIDE SEQUENCE [LARGE SCALE GENOMIC DNA]</scope>
    <source>
        <strain evidence="2">Al-1710</strain>
    </source>
</reference>
<organism evidence="2 3">
    <name type="scientific">Candidatus Pantoea communis</name>
    <dbReference type="NCBI Taxonomy" id="2608354"/>
    <lineage>
        <taxon>Bacteria</taxon>
        <taxon>Pseudomonadati</taxon>
        <taxon>Pseudomonadota</taxon>
        <taxon>Gammaproteobacteria</taxon>
        <taxon>Enterobacterales</taxon>
        <taxon>Erwiniaceae</taxon>
        <taxon>Pantoea</taxon>
    </lineage>
</organism>
<evidence type="ECO:0000256" key="1">
    <source>
        <dbReference type="SAM" id="SignalP"/>
    </source>
</evidence>
<feature type="chain" id="PRO_5045145991" evidence="1">
    <location>
        <begin position="19"/>
        <end position="135"/>
    </location>
</feature>
<comment type="caution">
    <text evidence="2">The sequence shown here is derived from an EMBL/GenBank/DDBJ whole genome shotgun (WGS) entry which is preliminary data.</text>
</comment>
<keyword evidence="2" id="KW-0282">Flagellum</keyword>
<keyword evidence="3" id="KW-1185">Reference proteome</keyword>
<gene>
    <name evidence="2" type="ORF">F3J37_22460</name>
</gene>
<dbReference type="RefSeq" id="WP_166935943.1">
    <property type="nucleotide sequence ID" value="NZ_VWXC01000021.1"/>
</dbReference>
<sequence>MRSGMWVGLLLFSPLALAAEGSWSSQSFGGVITQGKQVFKSRPVQPAVPLPAGAMARHLAWRIAVDGPVPMGFQVQVCGGGRCVRLPGLRGEMALPHGFSAGGPLWFEYFSAVRGTIAPAVTVLSNQVTVGYWVR</sequence>
<dbReference type="Proteomes" id="UP001515780">
    <property type="component" value="Unassembled WGS sequence"/>
</dbReference>
<proteinExistence type="predicted"/>